<evidence type="ECO:0000313" key="1">
    <source>
        <dbReference type="EMBL" id="CAK0881221.1"/>
    </source>
</evidence>
<gene>
    <name evidence="1" type="ORF">PCOR1329_LOCUS64139</name>
</gene>
<protein>
    <submittedName>
        <fullName evidence="1">Uncharacterized protein</fullName>
    </submittedName>
</protein>
<organism evidence="1 2">
    <name type="scientific">Prorocentrum cordatum</name>
    <dbReference type="NCBI Taxonomy" id="2364126"/>
    <lineage>
        <taxon>Eukaryota</taxon>
        <taxon>Sar</taxon>
        <taxon>Alveolata</taxon>
        <taxon>Dinophyceae</taxon>
        <taxon>Prorocentrales</taxon>
        <taxon>Prorocentraceae</taxon>
        <taxon>Prorocentrum</taxon>
    </lineage>
</organism>
<evidence type="ECO:0000313" key="2">
    <source>
        <dbReference type="Proteomes" id="UP001189429"/>
    </source>
</evidence>
<sequence>MSCMLISPSALRVLRRMMSDHSSLSSVVWSSLVSSRGVGGWLDASRSLESLGSSLLGSWSLWVSVGGVGCVDVRVFVRLLGVPMIALTIRRSVRRSCCLRGSVKVHVSAPYVKVGITVPR</sequence>
<keyword evidence="2" id="KW-1185">Reference proteome</keyword>
<reference evidence="1" key="1">
    <citation type="submission" date="2023-10" db="EMBL/GenBank/DDBJ databases">
        <authorList>
            <person name="Chen Y."/>
            <person name="Shah S."/>
            <person name="Dougan E. K."/>
            <person name="Thang M."/>
            <person name="Chan C."/>
        </authorList>
    </citation>
    <scope>NUCLEOTIDE SEQUENCE [LARGE SCALE GENOMIC DNA]</scope>
</reference>
<accession>A0ABN9W532</accession>
<dbReference type="EMBL" id="CAUYUJ010018170">
    <property type="protein sequence ID" value="CAK0881221.1"/>
    <property type="molecule type" value="Genomic_DNA"/>
</dbReference>
<proteinExistence type="predicted"/>
<dbReference type="Proteomes" id="UP001189429">
    <property type="component" value="Unassembled WGS sequence"/>
</dbReference>
<name>A0ABN9W532_9DINO</name>
<comment type="caution">
    <text evidence="1">The sequence shown here is derived from an EMBL/GenBank/DDBJ whole genome shotgun (WGS) entry which is preliminary data.</text>
</comment>